<dbReference type="InParanoid" id="K5WGP0"/>
<reference evidence="1 2" key="1">
    <citation type="journal article" date="2012" name="BMC Genomics">
        <title>Comparative genomics of the white-rot fungi, Phanerochaete carnosa and P. chrysosporium, to elucidate the genetic basis of the distinct wood types they colonize.</title>
        <authorList>
            <person name="Suzuki H."/>
            <person name="MacDonald J."/>
            <person name="Syed K."/>
            <person name="Salamov A."/>
            <person name="Hori C."/>
            <person name="Aerts A."/>
            <person name="Henrissat B."/>
            <person name="Wiebenga A."/>
            <person name="vanKuyk P.A."/>
            <person name="Barry K."/>
            <person name="Lindquist E."/>
            <person name="LaButti K."/>
            <person name="Lapidus A."/>
            <person name="Lucas S."/>
            <person name="Coutinho P."/>
            <person name="Gong Y."/>
            <person name="Samejima M."/>
            <person name="Mahadevan R."/>
            <person name="Abou-Zaid M."/>
            <person name="de Vries R.P."/>
            <person name="Igarashi K."/>
            <person name="Yadav J.S."/>
            <person name="Grigoriev I.V."/>
            <person name="Master E.R."/>
        </authorList>
    </citation>
    <scope>NUCLEOTIDE SEQUENCE [LARGE SCALE GENOMIC DNA]</scope>
    <source>
        <strain evidence="1 2">HHB-10118-sp</strain>
    </source>
</reference>
<dbReference type="STRING" id="650164.K5WGP0"/>
<dbReference type="KEGG" id="pco:PHACADRAFT_88841"/>
<dbReference type="GeneID" id="18920626"/>
<organism evidence="1 2">
    <name type="scientific">Phanerochaete carnosa (strain HHB-10118-sp)</name>
    <name type="common">White-rot fungus</name>
    <name type="synonym">Peniophora carnosa</name>
    <dbReference type="NCBI Taxonomy" id="650164"/>
    <lineage>
        <taxon>Eukaryota</taxon>
        <taxon>Fungi</taxon>
        <taxon>Dikarya</taxon>
        <taxon>Basidiomycota</taxon>
        <taxon>Agaricomycotina</taxon>
        <taxon>Agaricomycetes</taxon>
        <taxon>Polyporales</taxon>
        <taxon>Phanerochaetaceae</taxon>
        <taxon>Phanerochaete</taxon>
    </lineage>
</organism>
<proteinExistence type="predicted"/>
<dbReference type="PANTHER" id="PTHR33096">
    <property type="entry name" value="CXC2 DOMAIN-CONTAINING PROTEIN"/>
    <property type="match status" value="1"/>
</dbReference>
<dbReference type="PANTHER" id="PTHR33096:SF1">
    <property type="entry name" value="CXC1-LIKE CYSTEINE CLUSTER ASSOCIATED WITH KDZ TRANSPOSASES DOMAIN-CONTAINING PROTEIN"/>
    <property type="match status" value="1"/>
</dbReference>
<name>K5WGP0_PHACS</name>
<keyword evidence="2" id="KW-1185">Reference proteome</keyword>
<dbReference type="HOGENOM" id="CLU_056797_1_0_1"/>
<protein>
    <submittedName>
        <fullName evidence="1">Uncharacterized protein</fullName>
    </submittedName>
</protein>
<evidence type="ECO:0000313" key="1">
    <source>
        <dbReference type="EMBL" id="EKM58490.1"/>
    </source>
</evidence>
<accession>K5WGP0</accession>
<dbReference type="OrthoDB" id="2505969at2759"/>
<dbReference type="RefSeq" id="XP_007393802.1">
    <property type="nucleotide sequence ID" value="XM_007393740.1"/>
</dbReference>
<gene>
    <name evidence="1" type="ORF">PHACADRAFT_88841</name>
</gene>
<dbReference type="EMBL" id="JH930470">
    <property type="protein sequence ID" value="EKM58490.1"/>
    <property type="molecule type" value="Genomic_DNA"/>
</dbReference>
<dbReference type="Pfam" id="PF18758">
    <property type="entry name" value="KDZ"/>
    <property type="match status" value="1"/>
</dbReference>
<dbReference type="InterPro" id="IPR040521">
    <property type="entry name" value="KDZ"/>
</dbReference>
<dbReference type="AlphaFoldDB" id="K5WGP0"/>
<sequence>MLNRAKYPLAIVAKALETMPDEWLAGYDIGCSVEITVKNSSLGPEYVKKHARMCVNAFHGYSHSHICQLRFHPNVIEGAGIEDFETMERVFSRLNDLAPVIRYASAYRRRLLIEAFLKQWDADKYLNSGDFILDNYTQALEIVDIEGQTLRQSMEQQGITAGDITRWRDEELAYFATLGDELDYDIHSTLYVELLQKLRDLEPKLKRTQTTFLSHAPSAEKQAYSRDVTRMRKLETERRVAAEQYDRVSAEVVALEIKMDIQEHWDPTTPAYQEALKYICEQTYRRALDKLHRLVVQRLFELQKLNVSHTGM</sequence>
<dbReference type="Proteomes" id="UP000008370">
    <property type="component" value="Unassembled WGS sequence"/>
</dbReference>
<evidence type="ECO:0000313" key="2">
    <source>
        <dbReference type="Proteomes" id="UP000008370"/>
    </source>
</evidence>